<dbReference type="PANTHER" id="PTHR47027">
    <property type="entry name" value="REVERSE TRANSCRIPTASE DOMAIN-CONTAINING PROTEIN"/>
    <property type="match status" value="1"/>
</dbReference>
<dbReference type="PROSITE" id="PS50878">
    <property type="entry name" value="RT_POL"/>
    <property type="match status" value="1"/>
</dbReference>
<protein>
    <submittedName>
        <fullName evidence="2">RNA-directed DNA polymerase from mobile element jockey</fullName>
    </submittedName>
</protein>
<keyword evidence="2" id="KW-0695">RNA-directed DNA polymerase</keyword>
<dbReference type="AlphaFoldDB" id="A0A0A9X8L9"/>
<organism evidence="2">
    <name type="scientific">Lygus hesperus</name>
    <name type="common">Western plant bug</name>
    <dbReference type="NCBI Taxonomy" id="30085"/>
    <lineage>
        <taxon>Eukaryota</taxon>
        <taxon>Metazoa</taxon>
        <taxon>Ecdysozoa</taxon>
        <taxon>Arthropoda</taxon>
        <taxon>Hexapoda</taxon>
        <taxon>Insecta</taxon>
        <taxon>Pterygota</taxon>
        <taxon>Neoptera</taxon>
        <taxon>Paraneoptera</taxon>
        <taxon>Hemiptera</taxon>
        <taxon>Heteroptera</taxon>
        <taxon>Panheteroptera</taxon>
        <taxon>Cimicomorpha</taxon>
        <taxon>Miridae</taxon>
        <taxon>Mirini</taxon>
        <taxon>Lygus</taxon>
    </lineage>
</organism>
<dbReference type="PANTHER" id="PTHR47027:SF20">
    <property type="entry name" value="REVERSE TRANSCRIPTASE-LIKE PROTEIN WITH RNA-DIRECTED DNA POLYMERASE DOMAIN"/>
    <property type="match status" value="1"/>
</dbReference>
<dbReference type="SUPFAM" id="SSF56672">
    <property type="entry name" value="DNA/RNA polymerases"/>
    <property type="match status" value="1"/>
</dbReference>
<reference evidence="2" key="1">
    <citation type="journal article" date="2014" name="PLoS ONE">
        <title>Transcriptome-Based Identification of ABC Transporters in the Western Tarnished Plant Bug Lygus hesperus.</title>
        <authorList>
            <person name="Hull J.J."/>
            <person name="Chaney K."/>
            <person name="Geib S.M."/>
            <person name="Fabrick J.A."/>
            <person name="Brent C.S."/>
            <person name="Walsh D."/>
            <person name="Lavine L.C."/>
        </authorList>
    </citation>
    <scope>NUCLEOTIDE SEQUENCE</scope>
</reference>
<reference evidence="2" key="2">
    <citation type="submission" date="2014-07" db="EMBL/GenBank/DDBJ databases">
        <authorList>
            <person name="Hull J."/>
        </authorList>
    </citation>
    <scope>NUCLEOTIDE SEQUENCE</scope>
</reference>
<dbReference type="Pfam" id="PF00078">
    <property type="entry name" value="RVT_1"/>
    <property type="match status" value="1"/>
</dbReference>
<gene>
    <name evidence="2" type="primary">pol_25</name>
    <name evidence="2" type="ORF">CM83_27193</name>
</gene>
<dbReference type="InterPro" id="IPR043502">
    <property type="entry name" value="DNA/RNA_pol_sf"/>
</dbReference>
<keyword evidence="2" id="KW-0808">Transferase</keyword>
<evidence type="ECO:0000259" key="1">
    <source>
        <dbReference type="PROSITE" id="PS50878"/>
    </source>
</evidence>
<keyword evidence="2" id="KW-0548">Nucleotidyltransferase</keyword>
<dbReference type="EMBL" id="GBHO01030154">
    <property type="protein sequence ID" value="JAG13450.1"/>
    <property type="molecule type" value="Transcribed_RNA"/>
</dbReference>
<name>A0A0A9X8L9_LYGHE</name>
<dbReference type="GO" id="GO:0003964">
    <property type="term" value="F:RNA-directed DNA polymerase activity"/>
    <property type="evidence" value="ECO:0007669"/>
    <property type="project" value="UniProtKB-KW"/>
</dbReference>
<feature type="domain" description="Reverse transcriptase" evidence="1">
    <location>
        <begin position="1"/>
        <end position="177"/>
    </location>
</feature>
<sequence>MIDFTRAFDTINHNLLWSKLARLGVSFKFISILRSLYTSAEFSINPHHGADGFEQTITEGVLQGDAISPQLFIIFLADMETYMRSRGCHGIPIAGRELMVLFFADDISILADSVPDAQMKMRILEDYCRENHLTINSKKSKIMTFGKGGRPKRRRSIFCKGEELEYVTTFQYLGVLFSSNGKFTANKDMFVSKAKSAIGSTREVLWKGKVSAWGSKFKLFDALTGSVLLYAAEVWGLWHMDDIEVVQQLFLKSILCLQNGTPGHFLRLETGRLPLKASVFERAVKFLMRVLRMDVNRWPLLCLRELSKHHMTGRSSEEFNWVSRLDSVLVSLGVVLNWETLSYEQVKAIHKDLIIMFNNHCHSCDTQRAMNSGYSVLFRSIVDFTGRQSYLGLGGNIHRERIIAQLRLAPNGCSFNDVIRFYHKRNKYSWRSNDLCTVCNQRAPETLSHFLLRCPLYKPYREHYLAAFLHHPLPTSTRWDDTYVTSLLDLGTARNKMQSLYQFTWRSLMLRSFARNEW</sequence>
<evidence type="ECO:0000313" key="2">
    <source>
        <dbReference type="EMBL" id="JAG13450.1"/>
    </source>
</evidence>
<proteinExistence type="predicted"/>
<dbReference type="InterPro" id="IPR000477">
    <property type="entry name" value="RT_dom"/>
</dbReference>
<accession>A0A0A9X8L9</accession>